<proteinExistence type="inferred from homology"/>
<evidence type="ECO:0000256" key="11">
    <source>
        <dbReference type="ARBA" id="ARBA00023136"/>
    </source>
</evidence>
<feature type="domain" description="Peptidase M50" evidence="13">
    <location>
        <begin position="225"/>
        <end position="266"/>
    </location>
</feature>
<accession>A0ABQ3ATY1</accession>
<evidence type="ECO:0000256" key="4">
    <source>
        <dbReference type="ARBA" id="ARBA00022670"/>
    </source>
</evidence>
<comment type="caution">
    <text evidence="14">The sequence shown here is derived from an EMBL/GenBank/DDBJ whole genome shotgun (WGS) entry which is preliminary data.</text>
</comment>
<keyword evidence="9 12" id="KW-1133">Transmembrane helix</keyword>
<feature type="transmembrane region" description="Helical" evidence="12">
    <location>
        <begin position="227"/>
        <end position="247"/>
    </location>
</feature>
<dbReference type="EMBL" id="BMYZ01000001">
    <property type="protein sequence ID" value="GGY67653.1"/>
    <property type="molecule type" value="Genomic_DNA"/>
</dbReference>
<comment type="cofactor">
    <cofactor evidence="1">
        <name>Zn(2+)</name>
        <dbReference type="ChEBI" id="CHEBI:29105"/>
    </cofactor>
</comment>
<keyword evidence="15" id="KW-1185">Reference proteome</keyword>
<dbReference type="Pfam" id="PF02163">
    <property type="entry name" value="Peptidase_M50"/>
    <property type="match status" value="2"/>
</dbReference>
<comment type="similarity">
    <text evidence="3">Belongs to the peptidase M50B family.</text>
</comment>
<dbReference type="InterPro" id="IPR008915">
    <property type="entry name" value="Peptidase_M50"/>
</dbReference>
<sequence length="359" mass="39048">MELFSFTARERRFALELDFDLKLERLVVDGTVMSVKPLGDPAGTHLAEDEHLGQFQLQFAVNPEAVKYQLQLKDAETIVGEAELSEQAKALVASNATISEAPPAAAKKASGFVLVGIALKLFKSAKVIKLALVGASAAVYSVLFTVEFALALVAVLMFHEYGHVRAMKKFGIATKGFYLIPFMGGIAIGDKARTQWESLYISMMGPVYGLIMTLVFFLIYLATNSHFCGLVAAISAFLNLVNLFPILPLDGGQVVKALVFSRRNRLAFLALLVSSAVCLYGAWVLGFYFLCFFIVIGVVDIIANWSVPVAADLVPLKTYGIWFSLLWYLGVALAFILIIMMLVAAQVPGAEIVTKILSS</sequence>
<evidence type="ECO:0000256" key="8">
    <source>
        <dbReference type="ARBA" id="ARBA00022833"/>
    </source>
</evidence>
<dbReference type="Proteomes" id="UP000619761">
    <property type="component" value="Unassembled WGS sequence"/>
</dbReference>
<evidence type="ECO:0000256" key="10">
    <source>
        <dbReference type="ARBA" id="ARBA00023049"/>
    </source>
</evidence>
<reference evidence="15" key="1">
    <citation type="journal article" date="2019" name="Int. J. Syst. Evol. Microbiol.">
        <title>The Global Catalogue of Microorganisms (GCM) 10K type strain sequencing project: providing services to taxonomists for standard genome sequencing and annotation.</title>
        <authorList>
            <consortium name="The Broad Institute Genomics Platform"/>
            <consortium name="The Broad Institute Genome Sequencing Center for Infectious Disease"/>
            <person name="Wu L."/>
            <person name="Ma J."/>
        </authorList>
    </citation>
    <scope>NUCLEOTIDE SEQUENCE [LARGE SCALE GENOMIC DNA]</scope>
    <source>
        <strain evidence="15">KCTC 32239</strain>
    </source>
</reference>
<keyword evidence="11 12" id="KW-0472">Membrane</keyword>
<feature type="transmembrane region" description="Helical" evidence="12">
    <location>
        <begin position="319"/>
        <end position="345"/>
    </location>
</feature>
<dbReference type="CDD" id="cd06160">
    <property type="entry name" value="S2P-M50_like_2"/>
    <property type="match status" value="1"/>
</dbReference>
<evidence type="ECO:0000256" key="3">
    <source>
        <dbReference type="ARBA" id="ARBA00007931"/>
    </source>
</evidence>
<evidence type="ECO:0000256" key="1">
    <source>
        <dbReference type="ARBA" id="ARBA00001947"/>
    </source>
</evidence>
<feature type="transmembrane region" description="Helical" evidence="12">
    <location>
        <begin position="200"/>
        <end position="221"/>
    </location>
</feature>
<organism evidence="14 15">
    <name type="scientific">Cellvibrio zantedeschiae</name>
    <dbReference type="NCBI Taxonomy" id="1237077"/>
    <lineage>
        <taxon>Bacteria</taxon>
        <taxon>Pseudomonadati</taxon>
        <taxon>Pseudomonadota</taxon>
        <taxon>Gammaproteobacteria</taxon>
        <taxon>Cellvibrionales</taxon>
        <taxon>Cellvibrionaceae</taxon>
        <taxon>Cellvibrio</taxon>
    </lineage>
</organism>
<dbReference type="PANTHER" id="PTHR39188">
    <property type="entry name" value="MEMBRANE-ASSOCIATED ZINC METALLOPROTEASE M50B"/>
    <property type="match status" value="1"/>
</dbReference>
<evidence type="ECO:0000256" key="7">
    <source>
        <dbReference type="ARBA" id="ARBA00022801"/>
    </source>
</evidence>
<comment type="subcellular location">
    <subcellularLocation>
        <location evidence="2">Membrane</location>
        <topology evidence="2">Multi-pass membrane protein</topology>
    </subcellularLocation>
</comment>
<dbReference type="RefSeq" id="WP_189416420.1">
    <property type="nucleotide sequence ID" value="NZ_BMYZ01000001.1"/>
</dbReference>
<evidence type="ECO:0000313" key="15">
    <source>
        <dbReference type="Proteomes" id="UP000619761"/>
    </source>
</evidence>
<evidence type="ECO:0000256" key="12">
    <source>
        <dbReference type="SAM" id="Phobius"/>
    </source>
</evidence>
<name>A0ABQ3ATY1_9GAMM</name>
<keyword evidence="4" id="KW-0645">Protease</keyword>
<evidence type="ECO:0000256" key="5">
    <source>
        <dbReference type="ARBA" id="ARBA00022692"/>
    </source>
</evidence>
<keyword evidence="7" id="KW-0378">Hydrolase</keyword>
<dbReference type="PANTHER" id="PTHR39188:SF3">
    <property type="entry name" value="STAGE IV SPORULATION PROTEIN FB"/>
    <property type="match status" value="1"/>
</dbReference>
<evidence type="ECO:0000256" key="2">
    <source>
        <dbReference type="ARBA" id="ARBA00004141"/>
    </source>
</evidence>
<feature type="transmembrane region" description="Helical" evidence="12">
    <location>
        <begin position="170"/>
        <end position="188"/>
    </location>
</feature>
<evidence type="ECO:0000259" key="13">
    <source>
        <dbReference type="Pfam" id="PF02163"/>
    </source>
</evidence>
<evidence type="ECO:0000256" key="6">
    <source>
        <dbReference type="ARBA" id="ARBA00022723"/>
    </source>
</evidence>
<keyword evidence="5 12" id="KW-0812">Transmembrane</keyword>
<feature type="domain" description="Peptidase M50" evidence="13">
    <location>
        <begin position="148"/>
        <end position="222"/>
    </location>
</feature>
<protein>
    <recommendedName>
        <fullName evidence="13">Peptidase M50 domain-containing protein</fullName>
    </recommendedName>
</protein>
<keyword evidence="6" id="KW-0479">Metal-binding</keyword>
<feature type="transmembrane region" description="Helical" evidence="12">
    <location>
        <begin position="268"/>
        <end position="299"/>
    </location>
</feature>
<keyword evidence="10" id="KW-0482">Metalloprotease</keyword>
<evidence type="ECO:0000313" key="14">
    <source>
        <dbReference type="EMBL" id="GGY67653.1"/>
    </source>
</evidence>
<gene>
    <name evidence="14" type="ORF">GCM10011613_09770</name>
</gene>
<keyword evidence="8" id="KW-0862">Zinc</keyword>
<evidence type="ECO:0000256" key="9">
    <source>
        <dbReference type="ARBA" id="ARBA00022989"/>
    </source>
</evidence>
<feature type="transmembrane region" description="Helical" evidence="12">
    <location>
        <begin position="130"/>
        <end position="158"/>
    </location>
</feature>